<proteinExistence type="predicted"/>
<reference evidence="3 4" key="1">
    <citation type="submission" date="2016-03" db="EMBL/GenBank/DDBJ databases">
        <title>Complete genome sequence of a novel chlorpyrifos degrading bacterium, Cupriavidus nantongensis sp. X1.</title>
        <authorList>
            <person name="Fang L."/>
        </authorList>
    </citation>
    <scope>NUCLEOTIDE SEQUENCE [LARGE SCALE GENOMIC DNA]</scope>
    <source>
        <strain evidence="3 4">X1</strain>
    </source>
</reference>
<dbReference type="PROSITE" id="PS51257">
    <property type="entry name" value="PROKAR_LIPOPROTEIN"/>
    <property type="match status" value="1"/>
</dbReference>
<feature type="chain" id="PRO_5007498269" description="DUF2846 domain-containing protein" evidence="1">
    <location>
        <begin position="20"/>
        <end position="152"/>
    </location>
</feature>
<accession>A0A142JEJ0</accession>
<dbReference type="Proteomes" id="UP000075238">
    <property type="component" value="Chromosome 1"/>
</dbReference>
<dbReference type="PIRSF" id="PIRSF012335">
    <property type="entry name" value="UCP012335"/>
    <property type="match status" value="1"/>
</dbReference>
<name>A0A142JEJ0_9BURK</name>
<dbReference type="AlphaFoldDB" id="A0A142JEJ0"/>
<gene>
    <name evidence="3" type="ORF">A2G96_01395</name>
</gene>
<evidence type="ECO:0000313" key="3">
    <source>
        <dbReference type="EMBL" id="AMR76502.1"/>
    </source>
</evidence>
<dbReference type="EMBL" id="CP014844">
    <property type="protein sequence ID" value="AMR76502.1"/>
    <property type="molecule type" value="Genomic_DNA"/>
</dbReference>
<feature type="signal peptide" evidence="1">
    <location>
        <begin position="1"/>
        <end position="19"/>
    </location>
</feature>
<protein>
    <recommendedName>
        <fullName evidence="2">DUF2846 domain-containing protein</fullName>
    </recommendedName>
</protein>
<dbReference type="Pfam" id="PF11008">
    <property type="entry name" value="DUF2846"/>
    <property type="match status" value="1"/>
</dbReference>
<dbReference type="InterPro" id="IPR016596">
    <property type="entry name" value="UCP012335"/>
</dbReference>
<dbReference type="OrthoDB" id="8775745at2"/>
<keyword evidence="4" id="KW-1185">Reference proteome</keyword>
<dbReference type="STRING" id="1796606.A2G96_01395"/>
<evidence type="ECO:0000313" key="4">
    <source>
        <dbReference type="Proteomes" id="UP000075238"/>
    </source>
</evidence>
<dbReference type="KEGG" id="cnan:A2G96_01395"/>
<feature type="domain" description="DUF2846" evidence="2">
    <location>
        <begin position="39"/>
        <end position="117"/>
    </location>
</feature>
<dbReference type="InterPro" id="IPR022548">
    <property type="entry name" value="DUF2846"/>
</dbReference>
<evidence type="ECO:0000259" key="2">
    <source>
        <dbReference type="Pfam" id="PF11008"/>
    </source>
</evidence>
<keyword evidence="1" id="KW-0732">Signal</keyword>
<dbReference type="RefSeq" id="WP_062796089.1">
    <property type="nucleotide sequence ID" value="NZ_CP014844.1"/>
</dbReference>
<evidence type="ECO:0000256" key="1">
    <source>
        <dbReference type="SAM" id="SignalP"/>
    </source>
</evidence>
<sequence length="152" mass="16074">MKRVARMLIAGLAVSSLLAGCASGVKHAEMEASIPTLKQGDGRVYFLRSASMFGAAIQPDLRLNNEVVGESKPGGFFFVDRPAGKYVASASTETEKTLSFVLDAGETKYVRSSPSMGLMVGRVVLELETPEKAKADLASLSYTGDVVKAPAK</sequence>
<organism evidence="3 4">
    <name type="scientific">Cupriavidus nantongensis</name>
    <dbReference type="NCBI Taxonomy" id="1796606"/>
    <lineage>
        <taxon>Bacteria</taxon>
        <taxon>Pseudomonadati</taxon>
        <taxon>Pseudomonadota</taxon>
        <taxon>Betaproteobacteria</taxon>
        <taxon>Burkholderiales</taxon>
        <taxon>Burkholderiaceae</taxon>
        <taxon>Cupriavidus</taxon>
    </lineage>
</organism>